<keyword evidence="1" id="KW-0472">Membrane</keyword>
<feature type="transmembrane region" description="Helical" evidence="1">
    <location>
        <begin position="237"/>
        <end position="255"/>
    </location>
</feature>
<keyword evidence="1" id="KW-1133">Transmembrane helix</keyword>
<evidence type="ECO:0008006" key="4">
    <source>
        <dbReference type="Google" id="ProtNLM"/>
    </source>
</evidence>
<keyword evidence="1" id="KW-0812">Transmembrane</keyword>
<accession>A0A1Y1ZV54</accession>
<feature type="transmembrane region" description="Helical" evidence="1">
    <location>
        <begin position="170"/>
        <end position="194"/>
    </location>
</feature>
<feature type="transmembrane region" description="Helical" evidence="1">
    <location>
        <begin position="360"/>
        <end position="387"/>
    </location>
</feature>
<organism evidence="2 3">
    <name type="scientific">Neocallimastix californiae</name>
    <dbReference type="NCBI Taxonomy" id="1754190"/>
    <lineage>
        <taxon>Eukaryota</taxon>
        <taxon>Fungi</taxon>
        <taxon>Fungi incertae sedis</taxon>
        <taxon>Chytridiomycota</taxon>
        <taxon>Chytridiomycota incertae sedis</taxon>
        <taxon>Neocallimastigomycetes</taxon>
        <taxon>Neocallimastigales</taxon>
        <taxon>Neocallimastigaceae</taxon>
        <taxon>Neocallimastix</taxon>
    </lineage>
</organism>
<reference evidence="2 3" key="1">
    <citation type="submission" date="2016-08" db="EMBL/GenBank/DDBJ databases">
        <title>A Parts List for Fungal Cellulosomes Revealed by Comparative Genomics.</title>
        <authorList>
            <consortium name="DOE Joint Genome Institute"/>
            <person name="Haitjema C.H."/>
            <person name="Gilmore S.P."/>
            <person name="Henske J.K."/>
            <person name="Solomon K.V."/>
            <person name="De Groot R."/>
            <person name="Kuo A."/>
            <person name="Mondo S.J."/>
            <person name="Salamov A.A."/>
            <person name="Labutti K."/>
            <person name="Zhao Z."/>
            <person name="Chiniquy J."/>
            <person name="Barry K."/>
            <person name="Brewer H.M."/>
            <person name="Purvine S.O."/>
            <person name="Wright A.T."/>
            <person name="Boxma B."/>
            <person name="Van Alen T."/>
            <person name="Hackstein J.H."/>
            <person name="Baker S.E."/>
            <person name="Grigoriev I.V."/>
            <person name="O'Malley M.A."/>
        </authorList>
    </citation>
    <scope>NUCLEOTIDE SEQUENCE [LARGE SCALE GENOMIC DNA]</scope>
    <source>
        <strain evidence="2 3">G1</strain>
    </source>
</reference>
<comment type="caution">
    <text evidence="2">The sequence shown here is derived from an EMBL/GenBank/DDBJ whole genome shotgun (WGS) entry which is preliminary data.</text>
</comment>
<keyword evidence="3" id="KW-1185">Reference proteome</keyword>
<dbReference type="Proteomes" id="UP000193920">
    <property type="component" value="Unassembled WGS sequence"/>
</dbReference>
<feature type="transmembrane region" description="Helical" evidence="1">
    <location>
        <begin position="276"/>
        <end position="296"/>
    </location>
</feature>
<feature type="transmembrane region" description="Helical" evidence="1">
    <location>
        <begin position="327"/>
        <end position="348"/>
    </location>
</feature>
<evidence type="ECO:0000313" key="3">
    <source>
        <dbReference type="Proteomes" id="UP000193920"/>
    </source>
</evidence>
<feature type="transmembrane region" description="Helical" evidence="1">
    <location>
        <begin position="393"/>
        <end position="418"/>
    </location>
</feature>
<evidence type="ECO:0000256" key="1">
    <source>
        <dbReference type="SAM" id="Phobius"/>
    </source>
</evidence>
<evidence type="ECO:0000313" key="2">
    <source>
        <dbReference type="EMBL" id="ORY14121.1"/>
    </source>
</evidence>
<sequence>MSNEPYNIQLIAKGNILFSNFWNTLEFENYTTSVLPGKKKGINGSVIGGYNIGINKKIKDERKIAAIKVLEYLISEEVQKNIIIKKLHLNSALSKLYDDDEVCSLTNCEIIKEIQAMSRPSNTLKNYDIYSSKAIHIFFDFITGKKTPEEALTKIDDITKIYFLSVNTRVGFIIFCILILTTVMILSSIFLILIPKFKEYFIFFSTDLWIIYSLGSVFIIIGNFLYFGELSGTKCSMINTFLIIGIEIIYITLIYKLILNFPKTNKFSKWMSNHKIIFFILFIAVDVIISLISIFGKGFTTKDIVFDFSQNFRVCRFNNTLGILIYIYQRIINCVLFLGITFLFFLEWNIEESLQDIRNFTFTMIINGISQILFILFDFLIINNYILHYTLHISINLLFVFMNQIYIFIIRIIILMTWSVPEDEKIINQLIINKQFANITASNYNVIIKASNTISNSETESSSISKQSSENSKKYLSKILNYHYATNQS</sequence>
<gene>
    <name evidence="2" type="ORF">LY90DRAFT_636506</name>
</gene>
<protein>
    <recommendedName>
        <fullName evidence="4">G-protein coupled receptors family 3 profile domain-containing protein</fullName>
    </recommendedName>
</protein>
<dbReference type="SUPFAM" id="SSF53850">
    <property type="entry name" value="Periplasmic binding protein-like II"/>
    <property type="match status" value="1"/>
</dbReference>
<dbReference type="EMBL" id="MCOG01000353">
    <property type="protein sequence ID" value="ORY14121.1"/>
    <property type="molecule type" value="Genomic_DNA"/>
</dbReference>
<dbReference type="Gene3D" id="3.40.190.10">
    <property type="entry name" value="Periplasmic binding protein-like II"/>
    <property type="match status" value="1"/>
</dbReference>
<proteinExistence type="predicted"/>
<feature type="transmembrane region" description="Helical" evidence="1">
    <location>
        <begin position="201"/>
        <end position="225"/>
    </location>
</feature>
<dbReference type="AlphaFoldDB" id="A0A1Y1ZV54"/>
<name>A0A1Y1ZV54_9FUNG</name>